<dbReference type="PANTHER" id="PTHR11777:SF9">
    <property type="entry name" value="ALANINE--TRNA LIGASE, CYTOPLASMIC"/>
    <property type="match status" value="1"/>
</dbReference>
<feature type="binding site" evidence="12">
    <location>
        <position position="666"/>
    </location>
    <ligand>
        <name>Zn(2+)</name>
        <dbReference type="ChEBI" id="CHEBI:29105"/>
    </ligand>
</feature>
<evidence type="ECO:0000313" key="15">
    <source>
        <dbReference type="EMBL" id="NDY90124.1"/>
    </source>
</evidence>
<dbReference type="FunFam" id="2.40.30.130:FF:000001">
    <property type="entry name" value="Alanine--tRNA ligase"/>
    <property type="match status" value="1"/>
</dbReference>
<comment type="cofactor">
    <cofactor evidence="12">
        <name>Zn(2+)</name>
        <dbReference type="ChEBI" id="CHEBI:29105"/>
    </cofactor>
    <text evidence="12">Binds 1 zinc ion per subunit.</text>
</comment>
<evidence type="ECO:0000256" key="1">
    <source>
        <dbReference type="ARBA" id="ARBA00004496"/>
    </source>
</evidence>
<keyword evidence="9 12" id="KW-0694">RNA-binding</keyword>
<dbReference type="HAMAP" id="MF_00036_B">
    <property type="entry name" value="Ala_tRNA_synth_B"/>
    <property type="match status" value="1"/>
</dbReference>
<dbReference type="Gene3D" id="6.10.250.550">
    <property type="match status" value="1"/>
</dbReference>
<keyword evidence="13" id="KW-0175">Coiled coil</keyword>
<dbReference type="FunFam" id="3.30.980.10:FF:000004">
    <property type="entry name" value="Alanine--tRNA ligase, cytoplasmic"/>
    <property type="match status" value="1"/>
</dbReference>
<dbReference type="FunFam" id="3.30.930.10:FF:000004">
    <property type="entry name" value="Alanine--tRNA ligase"/>
    <property type="match status" value="1"/>
</dbReference>
<keyword evidence="3 12" id="KW-0820">tRNA-binding</keyword>
<comment type="caution">
    <text evidence="15">The sequence shown here is derived from an EMBL/GenBank/DDBJ whole genome shotgun (WGS) entry which is preliminary data.</text>
</comment>
<dbReference type="Gene3D" id="3.30.980.10">
    <property type="entry name" value="Threonyl-trna Synthetase, Chain A, domain 2"/>
    <property type="match status" value="1"/>
</dbReference>
<dbReference type="GO" id="GO:0005829">
    <property type="term" value="C:cytosol"/>
    <property type="evidence" value="ECO:0007669"/>
    <property type="project" value="TreeGrafter"/>
</dbReference>
<dbReference type="GO" id="GO:0045892">
    <property type="term" value="P:negative regulation of DNA-templated transcription"/>
    <property type="evidence" value="ECO:0007669"/>
    <property type="project" value="TreeGrafter"/>
</dbReference>
<feature type="binding site" evidence="12">
    <location>
        <position position="670"/>
    </location>
    <ligand>
        <name>Zn(2+)</name>
        <dbReference type="ChEBI" id="CHEBI:29105"/>
    </ligand>
</feature>
<dbReference type="GO" id="GO:0008270">
    <property type="term" value="F:zinc ion binding"/>
    <property type="evidence" value="ECO:0007669"/>
    <property type="project" value="UniProtKB-UniRule"/>
</dbReference>
<comment type="catalytic activity">
    <reaction evidence="12">
        <text>tRNA(Ala) + L-alanine + ATP = L-alanyl-tRNA(Ala) + AMP + diphosphate</text>
        <dbReference type="Rhea" id="RHEA:12540"/>
        <dbReference type="Rhea" id="RHEA-COMP:9657"/>
        <dbReference type="Rhea" id="RHEA-COMP:9923"/>
        <dbReference type="ChEBI" id="CHEBI:30616"/>
        <dbReference type="ChEBI" id="CHEBI:33019"/>
        <dbReference type="ChEBI" id="CHEBI:57972"/>
        <dbReference type="ChEBI" id="CHEBI:78442"/>
        <dbReference type="ChEBI" id="CHEBI:78497"/>
        <dbReference type="ChEBI" id="CHEBI:456215"/>
        <dbReference type="EC" id="6.1.1.7"/>
    </reaction>
</comment>
<keyword evidence="6 12" id="KW-0547">Nucleotide-binding</keyword>
<name>A0A7C9TI30_9BURK</name>
<evidence type="ECO:0000256" key="10">
    <source>
        <dbReference type="ARBA" id="ARBA00022917"/>
    </source>
</evidence>
<dbReference type="FunFam" id="3.30.54.20:FF:000001">
    <property type="entry name" value="Alanine--tRNA ligase"/>
    <property type="match status" value="1"/>
</dbReference>
<dbReference type="Pfam" id="PF07973">
    <property type="entry name" value="tRNA_SAD"/>
    <property type="match status" value="1"/>
</dbReference>
<dbReference type="InterPro" id="IPR050058">
    <property type="entry name" value="Ala-tRNA_ligase"/>
</dbReference>
<dbReference type="EMBL" id="JAAGOH010000002">
    <property type="protein sequence ID" value="NDY90124.1"/>
    <property type="molecule type" value="Genomic_DNA"/>
</dbReference>
<comment type="subcellular location">
    <subcellularLocation>
        <location evidence="1 12">Cytoplasm</location>
    </subcellularLocation>
</comment>
<evidence type="ECO:0000256" key="13">
    <source>
        <dbReference type="SAM" id="Coils"/>
    </source>
</evidence>
<feature type="domain" description="Alanyl-transfer RNA synthetases family profile" evidence="14">
    <location>
        <begin position="1"/>
        <end position="709"/>
    </location>
</feature>
<feature type="binding site" evidence="12">
    <location>
        <position position="565"/>
    </location>
    <ligand>
        <name>Zn(2+)</name>
        <dbReference type="ChEBI" id="CHEBI:29105"/>
    </ligand>
</feature>
<proteinExistence type="inferred from homology"/>
<evidence type="ECO:0000256" key="7">
    <source>
        <dbReference type="ARBA" id="ARBA00022833"/>
    </source>
</evidence>
<dbReference type="InterPro" id="IPR018164">
    <property type="entry name" value="Ala-tRNA-synth_IIc_N"/>
</dbReference>
<dbReference type="SUPFAM" id="SSF55186">
    <property type="entry name" value="ThrRS/AlaRS common domain"/>
    <property type="match status" value="1"/>
</dbReference>
<dbReference type="Gene3D" id="3.30.54.20">
    <property type="match status" value="1"/>
</dbReference>
<dbReference type="AlphaFoldDB" id="A0A7C9TI30"/>
<dbReference type="Gene3D" id="3.30.930.10">
    <property type="entry name" value="Bira Bifunctional Protein, Domain 2"/>
    <property type="match status" value="1"/>
</dbReference>
<dbReference type="InterPro" id="IPR018162">
    <property type="entry name" value="Ala-tRNA-ligase_IIc_anticod-bd"/>
</dbReference>
<evidence type="ECO:0000256" key="4">
    <source>
        <dbReference type="ARBA" id="ARBA00022598"/>
    </source>
</evidence>
<comment type="similarity">
    <text evidence="2 12">Belongs to the class-II aminoacyl-tRNA synthetase family.</text>
</comment>
<keyword evidence="11 12" id="KW-0030">Aminoacyl-tRNA synthetase</keyword>
<dbReference type="InterPro" id="IPR003156">
    <property type="entry name" value="DHHA1_dom"/>
</dbReference>
<dbReference type="InterPro" id="IPR012947">
    <property type="entry name" value="tRNA_SAD"/>
</dbReference>
<dbReference type="PANTHER" id="PTHR11777">
    <property type="entry name" value="ALANYL-TRNA SYNTHETASE"/>
    <property type="match status" value="1"/>
</dbReference>
<organism evidence="15 16">
    <name type="scientific">Ideonella livida</name>
    <dbReference type="NCBI Taxonomy" id="2707176"/>
    <lineage>
        <taxon>Bacteria</taxon>
        <taxon>Pseudomonadati</taxon>
        <taxon>Pseudomonadota</taxon>
        <taxon>Betaproteobacteria</taxon>
        <taxon>Burkholderiales</taxon>
        <taxon>Sphaerotilaceae</taxon>
        <taxon>Ideonella</taxon>
    </lineage>
</organism>
<evidence type="ECO:0000256" key="2">
    <source>
        <dbReference type="ARBA" id="ARBA00008226"/>
    </source>
</evidence>
<evidence type="ECO:0000256" key="6">
    <source>
        <dbReference type="ARBA" id="ARBA00022741"/>
    </source>
</evidence>
<dbReference type="InterPro" id="IPR002318">
    <property type="entry name" value="Ala-tRNA-lgiase_IIc"/>
</dbReference>
<evidence type="ECO:0000256" key="11">
    <source>
        <dbReference type="ARBA" id="ARBA00023146"/>
    </source>
</evidence>
<dbReference type="Gene3D" id="2.40.30.130">
    <property type="match status" value="1"/>
</dbReference>
<dbReference type="InterPro" id="IPR009000">
    <property type="entry name" value="Transl_B-barrel_sf"/>
</dbReference>
<dbReference type="NCBIfam" id="TIGR00344">
    <property type="entry name" value="alaS"/>
    <property type="match status" value="1"/>
</dbReference>
<dbReference type="GO" id="GO:0005524">
    <property type="term" value="F:ATP binding"/>
    <property type="evidence" value="ECO:0007669"/>
    <property type="project" value="UniProtKB-UniRule"/>
</dbReference>
<sequence length="875" mass="93610">MKASEIRDTFLKFFESKGHQIVASSPVVPGDDPTLLFTNAGMNQFKDVFLGFDKRPYSRATTSQKCIRAGGKHNDLDNVGYTARHHTFFEMLGNFSFGDYFKHDAISYAWELLTEHFKLPKDKLWVTVYSEDDEAYDIWNKVVGVPAERIVRIGDNKGGRYMSDNFWMMGDTGPCGPCTEIFFDHGPEVAGGPPGSPDEDGDRYIEIWNNVFMQFNRTEDGVMHRLPKPSVDTGMGLERIAAVLQHVHSNYEIDTFVGLIGASKAAVEAAGGAGVDAASPSLKVIADHIRACSFTIVDGVIPGNEGRGYVLRRIARRAIRHGYKLGARTPFFHKIVAELAAQMGEAYPELRAAQARVTEVLKAEEERFFQTIERGMEILEGALAAGTQQVDGETAFKLHDTYGFPVDLTADVCRERGVTVDSAGFEVAMNRQREQARAAGKFKMAAGLEYSGVATAFHGYEHLACETSKVVAVYVDGTQVEAANAGDDAVIVLDHTPFYAESGGQVGDAGELRNHSTRVLVEDTMKIQADVFGHHGRLVEGSVKVGDVFTARVNAERRARIVRNHSATHLMHKALREVLGAHVQQKGSLVTAERTRFDFAHGAPVSDEQIRKVEAIVNAEILANASASAQVMALDDAQKSGAMMLFGEKYGETVRVLSIGSSKELCGGTHVKATGDIGLFKVVAESGVAAGIRRIEAVTGDNALAYLQGLEATVNGVAGVLKAAPAEVPGRISSLQEQVRALEKDIAALKGKLASSQGDSLLAQAVDIQGVKVLAATLEGADAATLRTTMDQLKNKLKTAAIVLAAVDGAKVQLAAGVTADAIAKVKAGELVNFVAQQVGGKGGGKPDLAMAGGTDAAALPAALASVQAWVAGRL</sequence>
<evidence type="ECO:0000256" key="12">
    <source>
        <dbReference type="HAMAP-Rule" id="MF_00036"/>
    </source>
</evidence>
<dbReference type="InterPro" id="IPR023033">
    <property type="entry name" value="Ala_tRNA_ligase_euk/bac"/>
</dbReference>
<keyword evidence="8 12" id="KW-0067">ATP-binding</keyword>
<dbReference type="Pfam" id="PF01411">
    <property type="entry name" value="tRNA-synt_2c"/>
    <property type="match status" value="1"/>
</dbReference>
<keyword evidence="5 12" id="KW-0479">Metal-binding</keyword>
<evidence type="ECO:0000256" key="3">
    <source>
        <dbReference type="ARBA" id="ARBA00022555"/>
    </source>
</evidence>
<gene>
    <name evidence="12 15" type="primary">alaS</name>
    <name evidence="15" type="ORF">G3A44_02835</name>
</gene>
<comment type="domain">
    <text evidence="12">Consists of three domains; the N-terminal catalytic domain, the editing domain and the C-terminal C-Ala domain. The editing domain removes incorrectly charged amino acids, while the C-Ala domain, along with tRNA(Ala), serves as a bridge to cooperatively bring together the editing and aminoacylation centers thus stimulating deacylation of misacylated tRNAs.</text>
</comment>
<dbReference type="Gene3D" id="3.10.310.40">
    <property type="match status" value="1"/>
</dbReference>
<dbReference type="PROSITE" id="PS50860">
    <property type="entry name" value="AA_TRNA_LIGASE_II_ALA"/>
    <property type="match status" value="1"/>
</dbReference>
<evidence type="ECO:0000256" key="9">
    <source>
        <dbReference type="ARBA" id="ARBA00022884"/>
    </source>
</evidence>
<dbReference type="RefSeq" id="WP_163455972.1">
    <property type="nucleotide sequence ID" value="NZ_JAAGOH010000002.1"/>
</dbReference>
<accession>A0A7C9TI30</accession>
<dbReference type="SMART" id="SM00863">
    <property type="entry name" value="tRNA_SAD"/>
    <property type="match status" value="1"/>
</dbReference>
<feature type="coiled-coil region" evidence="13">
    <location>
        <begin position="732"/>
        <end position="759"/>
    </location>
</feature>
<dbReference type="PRINTS" id="PR00980">
    <property type="entry name" value="TRNASYNTHALA"/>
</dbReference>
<dbReference type="InterPro" id="IPR018163">
    <property type="entry name" value="Thr/Ala-tRNA-synth_IIc_edit"/>
</dbReference>
<dbReference type="SUPFAM" id="SSF55681">
    <property type="entry name" value="Class II aaRS and biotin synthetases"/>
    <property type="match status" value="1"/>
</dbReference>
<dbReference type="SUPFAM" id="SSF101353">
    <property type="entry name" value="Putative anticodon-binding domain of alanyl-tRNA synthetase (AlaRS)"/>
    <property type="match status" value="1"/>
</dbReference>
<dbReference type="InterPro" id="IPR018165">
    <property type="entry name" value="Ala-tRNA-synth_IIc_core"/>
</dbReference>
<protein>
    <recommendedName>
        <fullName evidence="12">Alanine--tRNA ligase</fullName>
        <ecNumber evidence="12">6.1.1.7</ecNumber>
    </recommendedName>
    <alternativeName>
        <fullName evidence="12">Alanyl-tRNA synthetase</fullName>
        <shortName evidence="12">AlaRS</shortName>
    </alternativeName>
</protein>
<dbReference type="GO" id="GO:0004813">
    <property type="term" value="F:alanine-tRNA ligase activity"/>
    <property type="evidence" value="ECO:0007669"/>
    <property type="project" value="UniProtKB-UniRule"/>
</dbReference>
<dbReference type="FunFam" id="3.10.310.40:FF:000001">
    <property type="entry name" value="Alanine--tRNA ligase"/>
    <property type="match status" value="1"/>
</dbReference>
<feature type="binding site" evidence="12">
    <location>
        <position position="569"/>
    </location>
    <ligand>
        <name>Zn(2+)</name>
        <dbReference type="ChEBI" id="CHEBI:29105"/>
    </ligand>
</feature>
<reference evidence="15 16" key="1">
    <citation type="submission" date="2020-02" db="EMBL/GenBank/DDBJ databases">
        <title>Ideonella bacterium strain TBM-1.</title>
        <authorList>
            <person name="Chen W.-M."/>
        </authorList>
    </citation>
    <scope>NUCLEOTIDE SEQUENCE [LARGE SCALE GENOMIC DNA]</scope>
    <source>
        <strain evidence="15 16">TBM-1</strain>
    </source>
</reference>
<evidence type="ECO:0000259" key="14">
    <source>
        <dbReference type="PROSITE" id="PS50860"/>
    </source>
</evidence>
<dbReference type="GO" id="GO:0000049">
    <property type="term" value="F:tRNA binding"/>
    <property type="evidence" value="ECO:0007669"/>
    <property type="project" value="UniProtKB-KW"/>
</dbReference>
<dbReference type="InterPro" id="IPR045864">
    <property type="entry name" value="aa-tRNA-synth_II/BPL/LPL"/>
</dbReference>
<dbReference type="CDD" id="cd00673">
    <property type="entry name" value="AlaRS_core"/>
    <property type="match status" value="1"/>
</dbReference>
<evidence type="ECO:0000256" key="5">
    <source>
        <dbReference type="ARBA" id="ARBA00022723"/>
    </source>
</evidence>
<evidence type="ECO:0000313" key="16">
    <source>
        <dbReference type="Proteomes" id="UP000484255"/>
    </source>
</evidence>
<dbReference type="Proteomes" id="UP000484255">
    <property type="component" value="Unassembled WGS sequence"/>
</dbReference>
<comment type="function">
    <text evidence="12">Catalyzes the attachment of alanine to tRNA(Ala) in a two-step reaction: alanine is first activated by ATP to form Ala-AMP and then transferred to the acceptor end of tRNA(Ala). Also edits incorrectly charged Ser-tRNA(Ala) and Gly-tRNA(Ala) via its editing domain.</text>
</comment>
<dbReference type="GO" id="GO:0002161">
    <property type="term" value="F:aminoacyl-tRNA deacylase activity"/>
    <property type="evidence" value="ECO:0007669"/>
    <property type="project" value="TreeGrafter"/>
</dbReference>
<dbReference type="EC" id="6.1.1.7" evidence="12"/>
<evidence type="ECO:0000256" key="8">
    <source>
        <dbReference type="ARBA" id="ARBA00022840"/>
    </source>
</evidence>
<keyword evidence="7 12" id="KW-0862">Zinc</keyword>
<dbReference type="SUPFAM" id="SSF50447">
    <property type="entry name" value="Translation proteins"/>
    <property type="match status" value="1"/>
</dbReference>
<keyword evidence="4 12" id="KW-0436">Ligase</keyword>
<keyword evidence="10 12" id="KW-0648">Protein biosynthesis</keyword>
<keyword evidence="16" id="KW-1185">Reference proteome</keyword>
<dbReference type="GO" id="GO:0006419">
    <property type="term" value="P:alanyl-tRNA aminoacylation"/>
    <property type="evidence" value="ECO:0007669"/>
    <property type="project" value="UniProtKB-UniRule"/>
</dbReference>
<dbReference type="Pfam" id="PF02272">
    <property type="entry name" value="DHHA1"/>
    <property type="match status" value="1"/>
</dbReference>
<keyword evidence="12" id="KW-0963">Cytoplasm</keyword>